<name>A0A1V0SKN0_9VIRU</name>
<dbReference type="GO" id="GO:0008270">
    <property type="term" value="F:zinc ion binding"/>
    <property type="evidence" value="ECO:0007669"/>
    <property type="project" value="UniProtKB-KW"/>
</dbReference>
<feature type="coiled-coil region" evidence="2">
    <location>
        <begin position="93"/>
        <end position="156"/>
    </location>
</feature>
<dbReference type="Pfam" id="PF13920">
    <property type="entry name" value="zf-C3HC4_3"/>
    <property type="match status" value="1"/>
</dbReference>
<dbReference type="EMBL" id="KY684110">
    <property type="protein sequence ID" value="ARF12174.1"/>
    <property type="molecule type" value="Genomic_DNA"/>
</dbReference>
<protein>
    <submittedName>
        <fullName evidence="5">RING finger domain protein</fullName>
    </submittedName>
</protein>
<dbReference type="Gene3D" id="3.30.40.10">
    <property type="entry name" value="Zinc/RING finger domain, C3HC4 (zinc finger)"/>
    <property type="match status" value="1"/>
</dbReference>
<dbReference type="SUPFAM" id="SSF57850">
    <property type="entry name" value="RING/U-box"/>
    <property type="match status" value="1"/>
</dbReference>
<evidence type="ECO:0000256" key="1">
    <source>
        <dbReference type="PROSITE-ProRule" id="PRU00042"/>
    </source>
</evidence>
<dbReference type="PANTHER" id="PTHR12109:SF5">
    <property type="entry name" value="RING-TYPE DOMAIN-CONTAINING PROTEIN"/>
    <property type="match status" value="1"/>
</dbReference>
<evidence type="ECO:0000259" key="4">
    <source>
        <dbReference type="PROSITE" id="PS50157"/>
    </source>
</evidence>
<keyword evidence="1" id="KW-0863">Zinc-finger</keyword>
<gene>
    <name evidence="5" type="ORF">Klosneuvirus_3_309</name>
</gene>
<dbReference type="PROSITE" id="PS00028">
    <property type="entry name" value="ZINC_FINGER_C2H2_1"/>
    <property type="match status" value="1"/>
</dbReference>
<dbReference type="InterPro" id="IPR047126">
    <property type="entry name" value="RNF141-like"/>
</dbReference>
<reference evidence="5" key="1">
    <citation type="journal article" date="2017" name="Science">
        <title>Giant viruses with an expanded complement of translation system components.</title>
        <authorList>
            <person name="Schulz F."/>
            <person name="Yutin N."/>
            <person name="Ivanova N.N."/>
            <person name="Ortega D.R."/>
            <person name="Lee T.K."/>
            <person name="Vierheilig J."/>
            <person name="Daims H."/>
            <person name="Horn M."/>
            <person name="Wagner M."/>
            <person name="Jensen G.J."/>
            <person name="Kyrpides N.C."/>
            <person name="Koonin E.V."/>
            <person name="Woyke T."/>
        </authorList>
    </citation>
    <scope>NUCLEOTIDE SEQUENCE</scope>
    <source>
        <strain evidence="5">KNV1</strain>
    </source>
</reference>
<feature type="domain" description="C2H2-type" evidence="4">
    <location>
        <begin position="5"/>
        <end position="30"/>
    </location>
</feature>
<evidence type="ECO:0000256" key="2">
    <source>
        <dbReference type="SAM" id="Coils"/>
    </source>
</evidence>
<dbReference type="SMART" id="SM00184">
    <property type="entry name" value="RING"/>
    <property type="match status" value="1"/>
</dbReference>
<dbReference type="Gene3D" id="3.30.160.60">
    <property type="entry name" value="Classic Zinc Finger"/>
    <property type="match status" value="1"/>
</dbReference>
<dbReference type="PROSITE" id="PS50089">
    <property type="entry name" value="ZF_RING_2"/>
    <property type="match status" value="1"/>
</dbReference>
<accession>A0A1V0SKN0</accession>
<sequence length="242" mass="28378">MVLYYHCTEFECERKFVTKDKLITHLTNKHHKTLEGVPEPTDTSNDPKQFYLCGELECNKKFKLKEKLVAHALEVHSKILDNVPDPVPITKDNKKAEEKKKNELKRQELLDEKKKEIEKLKELELFAKKEAENKYKQEQIEKYKLIEEAKMKQEEQSLQQMIKVVELEEKWIDMINKVQDNCNKDSELCSICFDNDADTAIVPCGHKYFCYNCIANYNKAYSNKGCPVCRKGIVSFIKIFSA</sequence>
<evidence type="ECO:0000313" key="5">
    <source>
        <dbReference type="EMBL" id="ARF12174.1"/>
    </source>
</evidence>
<dbReference type="InterPro" id="IPR013087">
    <property type="entry name" value="Znf_C2H2_type"/>
</dbReference>
<dbReference type="SMART" id="SM00355">
    <property type="entry name" value="ZnF_C2H2"/>
    <property type="match status" value="2"/>
</dbReference>
<dbReference type="InterPro" id="IPR001841">
    <property type="entry name" value="Znf_RING"/>
</dbReference>
<dbReference type="PROSITE" id="PS50157">
    <property type="entry name" value="ZINC_FINGER_C2H2_2"/>
    <property type="match status" value="2"/>
</dbReference>
<keyword evidence="2" id="KW-0175">Coiled coil</keyword>
<evidence type="ECO:0000259" key="3">
    <source>
        <dbReference type="PROSITE" id="PS50089"/>
    </source>
</evidence>
<proteinExistence type="predicted"/>
<dbReference type="InterPro" id="IPR013083">
    <property type="entry name" value="Znf_RING/FYVE/PHD"/>
</dbReference>
<dbReference type="PANTHER" id="PTHR12109">
    <property type="entry name" value="RING FINGER PROTEIN 141-RELATED"/>
    <property type="match status" value="1"/>
</dbReference>
<organism evidence="5">
    <name type="scientific">Klosneuvirus KNV1</name>
    <dbReference type="NCBI Taxonomy" id="1977640"/>
    <lineage>
        <taxon>Viruses</taxon>
        <taxon>Varidnaviria</taxon>
        <taxon>Bamfordvirae</taxon>
        <taxon>Nucleocytoviricota</taxon>
        <taxon>Megaviricetes</taxon>
        <taxon>Imitervirales</taxon>
        <taxon>Mimiviridae</taxon>
        <taxon>Klosneuvirinae</taxon>
        <taxon>Klosneuvirus</taxon>
    </lineage>
</organism>
<feature type="domain" description="C2H2-type" evidence="4">
    <location>
        <begin position="51"/>
        <end position="77"/>
    </location>
</feature>
<feature type="domain" description="RING-type" evidence="3">
    <location>
        <begin position="189"/>
        <end position="230"/>
    </location>
</feature>
<keyword evidence="1" id="KW-0862">Zinc</keyword>
<keyword evidence="1" id="KW-0479">Metal-binding</keyword>